<dbReference type="EMBL" id="CAXLJL010000081">
    <property type="protein sequence ID" value="CAL5131198.1"/>
    <property type="molecule type" value="Genomic_DNA"/>
</dbReference>
<evidence type="ECO:0000256" key="3">
    <source>
        <dbReference type="ARBA" id="ARBA00022676"/>
    </source>
</evidence>
<dbReference type="InterPro" id="IPR026050">
    <property type="entry name" value="C1GALT1/C1GALT1_chp1"/>
</dbReference>
<evidence type="ECO:0000256" key="1">
    <source>
        <dbReference type="ARBA" id="ARBA00004323"/>
    </source>
</evidence>
<evidence type="ECO:0000256" key="5">
    <source>
        <dbReference type="ARBA" id="ARBA00022692"/>
    </source>
</evidence>
<comment type="subcellular location">
    <subcellularLocation>
        <location evidence="1">Golgi apparatus membrane</location>
        <topology evidence="1">Single-pass type II membrane protein</topology>
    </subcellularLocation>
</comment>
<keyword evidence="9" id="KW-0472">Membrane</keyword>
<evidence type="ECO:0000256" key="2">
    <source>
        <dbReference type="ARBA" id="ARBA00006462"/>
    </source>
</evidence>
<keyword evidence="6" id="KW-0735">Signal-anchor</keyword>
<evidence type="ECO:0000256" key="9">
    <source>
        <dbReference type="ARBA" id="ARBA00023136"/>
    </source>
</evidence>
<comment type="caution">
    <text evidence="10">The sequence shown here is derived from an EMBL/GenBank/DDBJ whole genome shotgun (WGS) entry which is preliminary data.</text>
</comment>
<proteinExistence type="inferred from homology"/>
<evidence type="ECO:0000256" key="6">
    <source>
        <dbReference type="ARBA" id="ARBA00022968"/>
    </source>
</evidence>
<evidence type="ECO:0000256" key="4">
    <source>
        <dbReference type="ARBA" id="ARBA00022679"/>
    </source>
</evidence>
<dbReference type="Gene3D" id="3.90.550.50">
    <property type="match status" value="1"/>
</dbReference>
<keyword evidence="3" id="KW-0328">Glycosyltransferase</keyword>
<keyword evidence="8" id="KW-0333">Golgi apparatus</keyword>
<reference evidence="10" key="1">
    <citation type="submission" date="2024-06" db="EMBL/GenBank/DDBJ databases">
        <authorList>
            <person name="Liu X."/>
            <person name="Lenzi L."/>
            <person name="Haldenby T S."/>
            <person name="Uol C."/>
        </authorList>
    </citation>
    <scope>NUCLEOTIDE SEQUENCE</scope>
</reference>
<keyword evidence="5" id="KW-0812">Transmembrane</keyword>
<dbReference type="PANTHER" id="PTHR23033">
    <property type="entry name" value="BETA1,3-GALACTOSYLTRANSFERASE"/>
    <property type="match status" value="1"/>
</dbReference>
<name>A0AAV2T190_CALDB</name>
<dbReference type="GO" id="GO:0000139">
    <property type="term" value="C:Golgi membrane"/>
    <property type="evidence" value="ECO:0007669"/>
    <property type="project" value="UniProtKB-SubCell"/>
</dbReference>
<dbReference type="InterPro" id="IPR002659">
    <property type="entry name" value="Glyco_trans_31"/>
</dbReference>
<accession>A0AAV2T190</accession>
<evidence type="ECO:0000313" key="11">
    <source>
        <dbReference type="Proteomes" id="UP001497525"/>
    </source>
</evidence>
<dbReference type="GO" id="GO:0016263">
    <property type="term" value="F:glycoprotein-N-acetylgalactosamine 3-beta-galactosyltransferase activity"/>
    <property type="evidence" value="ECO:0007669"/>
    <property type="project" value="TreeGrafter"/>
</dbReference>
<keyword evidence="4" id="KW-0808">Transferase</keyword>
<protein>
    <recommendedName>
        <fullName evidence="12">Glycoprotein-N-acetylgalactosamine 3-beta-galactosyltransferase 1</fullName>
    </recommendedName>
</protein>
<organism evidence="10 11">
    <name type="scientific">Calicophoron daubneyi</name>
    <name type="common">Rumen fluke</name>
    <name type="synonym">Paramphistomum daubneyi</name>
    <dbReference type="NCBI Taxonomy" id="300641"/>
    <lineage>
        <taxon>Eukaryota</taxon>
        <taxon>Metazoa</taxon>
        <taxon>Spiralia</taxon>
        <taxon>Lophotrochozoa</taxon>
        <taxon>Platyhelminthes</taxon>
        <taxon>Trematoda</taxon>
        <taxon>Digenea</taxon>
        <taxon>Plagiorchiida</taxon>
        <taxon>Pronocephalata</taxon>
        <taxon>Paramphistomoidea</taxon>
        <taxon>Paramphistomidae</taxon>
        <taxon>Calicophoron</taxon>
    </lineage>
</organism>
<comment type="similarity">
    <text evidence="2">Belongs to the glycosyltransferase 31 family. Beta3-Gal-T subfamily.</text>
</comment>
<gene>
    <name evidence="10" type="ORF">CDAUBV1_LOCUS3368</name>
</gene>
<evidence type="ECO:0000256" key="7">
    <source>
        <dbReference type="ARBA" id="ARBA00022989"/>
    </source>
</evidence>
<evidence type="ECO:0008006" key="12">
    <source>
        <dbReference type="Google" id="ProtNLM"/>
    </source>
</evidence>
<dbReference type="Proteomes" id="UP001497525">
    <property type="component" value="Unassembled WGS sequence"/>
</dbReference>
<dbReference type="Pfam" id="PF01762">
    <property type="entry name" value="Galactosyl_T"/>
    <property type="match status" value="1"/>
</dbReference>
<keyword evidence="7" id="KW-1133">Transmembrane helix</keyword>
<dbReference type="PANTHER" id="PTHR23033:SF14">
    <property type="entry name" value="GLYCOPROTEIN-N-ACETYLGALACTOSAMINE 3-BETA-GALACTOSYLTRANSFERASE 1-RELATED"/>
    <property type="match status" value="1"/>
</dbReference>
<sequence length="245" mass="28680">MFRFKSRRLRKSWRLLLPLLAGVLVGHLCVYELRNILCETPKIVTSHNSLGGIQFVIRTNKPSPRVLCFVTTYPENFAGKAFHVQKTWARRCTETVFTTTVEYPGIRVLRLDLGVPETRDHLWTKTRMSLLAIYRKMNNFDYYYKADDDAYAFVENLFALLEKHKPTEAFMTGHRFTHELLTNHLAGGCGYVFSREVLKRLVERSIGRHDQCPSDDDWKEDLYIFNARTKSYRISLYEGFLDVPL</sequence>
<evidence type="ECO:0000256" key="8">
    <source>
        <dbReference type="ARBA" id="ARBA00023034"/>
    </source>
</evidence>
<dbReference type="AlphaFoldDB" id="A0AAV2T190"/>
<evidence type="ECO:0000313" key="10">
    <source>
        <dbReference type="EMBL" id="CAL5131198.1"/>
    </source>
</evidence>